<dbReference type="SUPFAM" id="SSF57959">
    <property type="entry name" value="Leucine zipper domain"/>
    <property type="match status" value="1"/>
</dbReference>
<evidence type="ECO:0000259" key="1">
    <source>
        <dbReference type="PROSITE" id="PS50217"/>
    </source>
</evidence>
<protein>
    <recommendedName>
        <fullName evidence="1">BZIP domain-containing protein</fullName>
    </recommendedName>
</protein>
<dbReference type="Proteomes" id="UP000682733">
    <property type="component" value="Unassembled WGS sequence"/>
</dbReference>
<organism evidence="2 4">
    <name type="scientific">Didymodactylos carnosus</name>
    <dbReference type="NCBI Taxonomy" id="1234261"/>
    <lineage>
        <taxon>Eukaryota</taxon>
        <taxon>Metazoa</taxon>
        <taxon>Spiralia</taxon>
        <taxon>Gnathifera</taxon>
        <taxon>Rotifera</taxon>
        <taxon>Eurotatoria</taxon>
        <taxon>Bdelloidea</taxon>
        <taxon>Philodinida</taxon>
        <taxon>Philodinidae</taxon>
        <taxon>Didymodactylos</taxon>
    </lineage>
</organism>
<dbReference type="AlphaFoldDB" id="A0A8S2EF02"/>
<name>A0A8S2EF02_9BILA</name>
<sequence length="169" mass="19701">MARCAIVKFKNKLDAITYSQVHFDPVIFGCEVQTRYSVVVDTTSQDADDSHYGNQEERSDNCSCFLVKYGPATIKPRKYPALTLATGRRSKYDILSTPEACRRDIRRVRNRAAQRRATERRDEIHANLSEQVKLLEIERYYLENDIQHLNRRKLLLETLILKYKEECGA</sequence>
<dbReference type="PROSITE" id="PS50217">
    <property type="entry name" value="BZIP"/>
    <property type="match status" value="1"/>
</dbReference>
<evidence type="ECO:0000313" key="2">
    <source>
        <dbReference type="EMBL" id="CAF1187442.1"/>
    </source>
</evidence>
<gene>
    <name evidence="2" type="ORF">OVA965_LOCUS23366</name>
    <name evidence="3" type="ORF">TMI583_LOCUS24081</name>
</gene>
<dbReference type="EMBL" id="CAJOBA010035114">
    <property type="protein sequence ID" value="CAF3998409.1"/>
    <property type="molecule type" value="Genomic_DNA"/>
</dbReference>
<dbReference type="Proteomes" id="UP000677228">
    <property type="component" value="Unassembled WGS sequence"/>
</dbReference>
<accession>A0A8S2EF02</accession>
<dbReference type="InterPro" id="IPR004827">
    <property type="entry name" value="bZIP"/>
</dbReference>
<evidence type="ECO:0000313" key="4">
    <source>
        <dbReference type="Proteomes" id="UP000677228"/>
    </source>
</evidence>
<reference evidence="2" key="1">
    <citation type="submission" date="2021-02" db="EMBL/GenBank/DDBJ databases">
        <authorList>
            <person name="Nowell W R."/>
        </authorList>
    </citation>
    <scope>NUCLEOTIDE SEQUENCE</scope>
</reference>
<comment type="caution">
    <text evidence="2">The sequence shown here is derived from an EMBL/GenBank/DDBJ whole genome shotgun (WGS) entry which is preliminary data.</text>
</comment>
<dbReference type="EMBL" id="CAJNOK010013587">
    <property type="protein sequence ID" value="CAF1187442.1"/>
    <property type="molecule type" value="Genomic_DNA"/>
</dbReference>
<proteinExistence type="predicted"/>
<dbReference type="GO" id="GO:0003700">
    <property type="term" value="F:DNA-binding transcription factor activity"/>
    <property type="evidence" value="ECO:0007669"/>
    <property type="project" value="InterPro"/>
</dbReference>
<dbReference type="InterPro" id="IPR046347">
    <property type="entry name" value="bZIP_sf"/>
</dbReference>
<evidence type="ECO:0000313" key="3">
    <source>
        <dbReference type="EMBL" id="CAF3998409.1"/>
    </source>
</evidence>
<feature type="domain" description="BZIP" evidence="1">
    <location>
        <begin position="102"/>
        <end position="163"/>
    </location>
</feature>